<dbReference type="FunFam" id="1.10.630.10:FF:000018">
    <property type="entry name" value="Cytochrome P450 monooxygenase"/>
    <property type="match status" value="1"/>
</dbReference>
<evidence type="ECO:0000256" key="3">
    <source>
        <dbReference type="ARBA" id="ARBA00022723"/>
    </source>
</evidence>
<evidence type="ECO:0000256" key="5">
    <source>
        <dbReference type="ARBA" id="ARBA00023004"/>
    </source>
</evidence>
<evidence type="ECO:0000256" key="1">
    <source>
        <dbReference type="ARBA" id="ARBA00010617"/>
    </source>
</evidence>
<accession>A0A838ABA6</accession>
<evidence type="ECO:0000256" key="6">
    <source>
        <dbReference type="ARBA" id="ARBA00023033"/>
    </source>
</evidence>
<comment type="similarity">
    <text evidence="1">Belongs to the cytochrome P450 family.</text>
</comment>
<dbReference type="Pfam" id="PF00067">
    <property type="entry name" value="p450"/>
    <property type="match status" value="1"/>
</dbReference>
<dbReference type="PANTHER" id="PTHR46696:SF4">
    <property type="entry name" value="BIOTIN BIOSYNTHESIS CYTOCHROME P450"/>
    <property type="match status" value="1"/>
</dbReference>
<sequence>MSRPTNESPRPYDPVDLSSRAFWAGTDTERETAFAELRAKRPVSWHRPLEDLLFTDPNDTGFWAIVRHADLVEATKRHEDLISGEGILMESLPPELLEAGQSIIAMDPPRHSKLRRLISKAFTPKQMKRIEDRIRANARMIVDDLAPKGEADFVAECAALMPMHNICDMMGIPYADRQKVAHEAAMPTGVSDPDVVGEGDPVQRLFEAAGYLHDMAKRLAAQRRDEPGDDLITALAVSEVDGARLTDDEIGAFFVLLCIAGNDTTRQSTSHAMKALTDHPAQRAWLMADFDGRITGAVEEFVRWATPIMTFRRTAARDIEFGGQTIRSGEKVILFYSSANRDETVFDRPNEFDLSRDPNPHVGFGGNGIHHCLGNQLARTQLRVLFDELLHRLPDIQAGEPDLLNANFIHGIKRMPCTFTPQR</sequence>
<keyword evidence="4" id="KW-0560">Oxidoreductase</keyword>
<dbReference type="Proteomes" id="UP000582974">
    <property type="component" value="Unassembled WGS sequence"/>
</dbReference>
<dbReference type="GO" id="GO:0008395">
    <property type="term" value="F:steroid hydroxylase activity"/>
    <property type="evidence" value="ECO:0007669"/>
    <property type="project" value="TreeGrafter"/>
</dbReference>
<organism evidence="7 8">
    <name type="scientific">Haloechinothrix aidingensis</name>
    <dbReference type="NCBI Taxonomy" id="2752311"/>
    <lineage>
        <taxon>Bacteria</taxon>
        <taxon>Bacillati</taxon>
        <taxon>Actinomycetota</taxon>
        <taxon>Actinomycetes</taxon>
        <taxon>Pseudonocardiales</taxon>
        <taxon>Pseudonocardiaceae</taxon>
        <taxon>Haloechinothrix</taxon>
    </lineage>
</organism>
<dbReference type="GO" id="GO:0020037">
    <property type="term" value="F:heme binding"/>
    <property type="evidence" value="ECO:0007669"/>
    <property type="project" value="InterPro"/>
</dbReference>
<proteinExistence type="inferred from homology"/>
<dbReference type="CDD" id="cd11033">
    <property type="entry name" value="CYP142-like"/>
    <property type="match status" value="1"/>
</dbReference>
<comment type="caution">
    <text evidence="7">The sequence shown here is derived from an EMBL/GenBank/DDBJ whole genome shotgun (WGS) entry which is preliminary data.</text>
</comment>
<keyword evidence="6" id="KW-0503">Monooxygenase</keyword>
<protein>
    <submittedName>
        <fullName evidence="7">Cytochrome P450</fullName>
    </submittedName>
</protein>
<keyword evidence="8" id="KW-1185">Reference proteome</keyword>
<dbReference type="EMBL" id="JACCKD010000004">
    <property type="protein sequence ID" value="MBA0126530.1"/>
    <property type="molecule type" value="Genomic_DNA"/>
</dbReference>
<keyword evidence="5" id="KW-0408">Iron</keyword>
<dbReference type="AlphaFoldDB" id="A0A838ABA6"/>
<dbReference type="GO" id="GO:0006707">
    <property type="term" value="P:cholesterol catabolic process"/>
    <property type="evidence" value="ECO:0007669"/>
    <property type="project" value="TreeGrafter"/>
</dbReference>
<evidence type="ECO:0000313" key="7">
    <source>
        <dbReference type="EMBL" id="MBA0126530.1"/>
    </source>
</evidence>
<dbReference type="InterPro" id="IPR002397">
    <property type="entry name" value="Cyt_P450_B"/>
</dbReference>
<reference evidence="7 8" key="1">
    <citation type="submission" date="2020-07" db="EMBL/GenBank/DDBJ databases">
        <title>Genome of Haloechinothrix sp.</title>
        <authorList>
            <person name="Tang S.-K."/>
            <person name="Yang L."/>
            <person name="Zhu W.-Y."/>
        </authorList>
    </citation>
    <scope>NUCLEOTIDE SEQUENCE [LARGE SCALE GENOMIC DNA]</scope>
    <source>
        <strain evidence="7 8">YIM 98757</strain>
    </source>
</reference>
<dbReference type="InterPro" id="IPR001128">
    <property type="entry name" value="Cyt_P450"/>
</dbReference>
<dbReference type="SUPFAM" id="SSF48264">
    <property type="entry name" value="Cytochrome P450"/>
    <property type="match status" value="1"/>
</dbReference>
<keyword evidence="2" id="KW-0349">Heme</keyword>
<dbReference type="RefSeq" id="WP_180893344.1">
    <property type="nucleotide sequence ID" value="NZ_JACCKD010000004.1"/>
</dbReference>
<dbReference type="InterPro" id="IPR036396">
    <property type="entry name" value="Cyt_P450_sf"/>
</dbReference>
<evidence type="ECO:0000256" key="4">
    <source>
        <dbReference type="ARBA" id="ARBA00023002"/>
    </source>
</evidence>
<name>A0A838ABA6_9PSEU</name>
<dbReference type="PANTHER" id="PTHR46696">
    <property type="entry name" value="P450, PUTATIVE (EUROFUNG)-RELATED"/>
    <property type="match status" value="1"/>
</dbReference>
<keyword evidence="3" id="KW-0479">Metal-binding</keyword>
<dbReference type="PRINTS" id="PR00359">
    <property type="entry name" value="BP450"/>
</dbReference>
<evidence type="ECO:0000256" key="2">
    <source>
        <dbReference type="ARBA" id="ARBA00022617"/>
    </source>
</evidence>
<dbReference type="GO" id="GO:0005506">
    <property type="term" value="F:iron ion binding"/>
    <property type="evidence" value="ECO:0007669"/>
    <property type="project" value="InterPro"/>
</dbReference>
<dbReference type="GO" id="GO:0036199">
    <property type="term" value="F:cholest-4-en-3-one 26-monooxygenase activity"/>
    <property type="evidence" value="ECO:0007669"/>
    <property type="project" value="TreeGrafter"/>
</dbReference>
<dbReference type="Gene3D" id="1.10.630.10">
    <property type="entry name" value="Cytochrome P450"/>
    <property type="match status" value="1"/>
</dbReference>
<evidence type="ECO:0000313" key="8">
    <source>
        <dbReference type="Proteomes" id="UP000582974"/>
    </source>
</evidence>
<gene>
    <name evidence="7" type="ORF">H0B56_13345</name>
</gene>